<evidence type="ECO:0000313" key="2">
    <source>
        <dbReference type="Proteomes" id="UP000265520"/>
    </source>
</evidence>
<name>A0A392U6E9_9FABA</name>
<dbReference type="AlphaFoldDB" id="A0A392U6E9"/>
<comment type="caution">
    <text evidence="1">The sequence shown here is derived from an EMBL/GenBank/DDBJ whole genome shotgun (WGS) entry which is preliminary data.</text>
</comment>
<reference evidence="1 2" key="1">
    <citation type="journal article" date="2018" name="Front. Plant Sci.">
        <title>Red Clover (Trifolium pratense) and Zigzag Clover (T. medium) - A Picture of Genomic Similarities and Differences.</title>
        <authorList>
            <person name="Dluhosova J."/>
            <person name="Istvanek J."/>
            <person name="Nedelnik J."/>
            <person name="Repkova J."/>
        </authorList>
    </citation>
    <scope>NUCLEOTIDE SEQUENCE [LARGE SCALE GENOMIC DNA]</scope>
    <source>
        <strain evidence="2">cv. 10/8</strain>
        <tissue evidence="1">Leaf</tissue>
    </source>
</reference>
<feature type="non-terminal residue" evidence="1">
    <location>
        <position position="59"/>
    </location>
</feature>
<evidence type="ECO:0000313" key="1">
    <source>
        <dbReference type="EMBL" id="MCI68638.1"/>
    </source>
</evidence>
<organism evidence="1 2">
    <name type="scientific">Trifolium medium</name>
    <dbReference type="NCBI Taxonomy" id="97028"/>
    <lineage>
        <taxon>Eukaryota</taxon>
        <taxon>Viridiplantae</taxon>
        <taxon>Streptophyta</taxon>
        <taxon>Embryophyta</taxon>
        <taxon>Tracheophyta</taxon>
        <taxon>Spermatophyta</taxon>
        <taxon>Magnoliopsida</taxon>
        <taxon>eudicotyledons</taxon>
        <taxon>Gunneridae</taxon>
        <taxon>Pentapetalae</taxon>
        <taxon>rosids</taxon>
        <taxon>fabids</taxon>
        <taxon>Fabales</taxon>
        <taxon>Fabaceae</taxon>
        <taxon>Papilionoideae</taxon>
        <taxon>50 kb inversion clade</taxon>
        <taxon>NPAAA clade</taxon>
        <taxon>Hologalegina</taxon>
        <taxon>IRL clade</taxon>
        <taxon>Trifolieae</taxon>
        <taxon>Trifolium</taxon>
    </lineage>
</organism>
<dbReference type="EMBL" id="LXQA010740033">
    <property type="protein sequence ID" value="MCI68638.1"/>
    <property type="molecule type" value="Genomic_DNA"/>
</dbReference>
<keyword evidence="2" id="KW-1185">Reference proteome</keyword>
<proteinExistence type="predicted"/>
<sequence>MYDYLNSEFTAAEVSLATHQLKGNAAPGPDGLNASFYQAYWDTIGGDITQTVLEILNNG</sequence>
<protein>
    <submittedName>
        <fullName evidence="1">Uncharacterized protein</fullName>
    </submittedName>
</protein>
<dbReference type="Proteomes" id="UP000265520">
    <property type="component" value="Unassembled WGS sequence"/>
</dbReference>
<accession>A0A392U6E9</accession>